<feature type="compositionally biased region" description="Basic and acidic residues" evidence="1">
    <location>
        <begin position="42"/>
        <end position="67"/>
    </location>
</feature>
<reference evidence="2" key="2">
    <citation type="journal article" date="2023" name="IMA Fungus">
        <title>Comparative genomic study of the Penicillium genus elucidates a diverse pangenome and 15 lateral gene transfer events.</title>
        <authorList>
            <person name="Petersen C."/>
            <person name="Sorensen T."/>
            <person name="Nielsen M.R."/>
            <person name="Sondergaard T.E."/>
            <person name="Sorensen J.L."/>
            <person name="Fitzpatrick D.A."/>
            <person name="Frisvad J.C."/>
            <person name="Nielsen K.L."/>
        </authorList>
    </citation>
    <scope>NUCLEOTIDE SEQUENCE</scope>
    <source>
        <strain evidence="2">IBT 19713</strain>
    </source>
</reference>
<comment type="caution">
    <text evidence="2">The sequence shown here is derived from an EMBL/GenBank/DDBJ whole genome shotgun (WGS) entry which is preliminary data.</text>
</comment>
<evidence type="ECO:0000313" key="2">
    <source>
        <dbReference type="EMBL" id="KAJ5226420.1"/>
    </source>
</evidence>
<dbReference type="RefSeq" id="XP_058329831.1">
    <property type="nucleotide sequence ID" value="XM_058476941.1"/>
</dbReference>
<protein>
    <submittedName>
        <fullName evidence="2">Uncharacterized protein</fullName>
    </submittedName>
</protein>
<dbReference type="AlphaFoldDB" id="A0A9W9NUR0"/>
<dbReference type="EMBL" id="JAPQKS010000005">
    <property type="protein sequence ID" value="KAJ5226420.1"/>
    <property type="molecule type" value="Genomic_DNA"/>
</dbReference>
<name>A0A9W9NUR0_9EURO</name>
<dbReference type="GeneID" id="83204244"/>
<feature type="compositionally biased region" description="Pro residues" evidence="1">
    <location>
        <begin position="9"/>
        <end position="22"/>
    </location>
</feature>
<proteinExistence type="predicted"/>
<dbReference type="Proteomes" id="UP001150941">
    <property type="component" value="Unassembled WGS sequence"/>
</dbReference>
<sequence>MPRFQVPESPEPPELLQPPEPPEQQGLLEQPSRYLLRSQRSPSERVAKLRVPDRGAPKEHERKAHRD</sequence>
<accession>A0A9W9NUR0</accession>
<feature type="region of interest" description="Disordered" evidence="1">
    <location>
        <begin position="1"/>
        <end position="67"/>
    </location>
</feature>
<organism evidence="2 3">
    <name type="scientific">Penicillium chermesinum</name>
    <dbReference type="NCBI Taxonomy" id="63820"/>
    <lineage>
        <taxon>Eukaryota</taxon>
        <taxon>Fungi</taxon>
        <taxon>Dikarya</taxon>
        <taxon>Ascomycota</taxon>
        <taxon>Pezizomycotina</taxon>
        <taxon>Eurotiomycetes</taxon>
        <taxon>Eurotiomycetidae</taxon>
        <taxon>Eurotiales</taxon>
        <taxon>Aspergillaceae</taxon>
        <taxon>Penicillium</taxon>
    </lineage>
</organism>
<gene>
    <name evidence="2" type="ORF">N7468_007645</name>
</gene>
<reference evidence="2" key="1">
    <citation type="submission" date="2022-11" db="EMBL/GenBank/DDBJ databases">
        <authorList>
            <person name="Petersen C."/>
        </authorList>
    </citation>
    <scope>NUCLEOTIDE SEQUENCE</scope>
    <source>
        <strain evidence="2">IBT 19713</strain>
    </source>
</reference>
<evidence type="ECO:0000313" key="3">
    <source>
        <dbReference type="Proteomes" id="UP001150941"/>
    </source>
</evidence>
<keyword evidence="3" id="KW-1185">Reference proteome</keyword>
<evidence type="ECO:0000256" key="1">
    <source>
        <dbReference type="SAM" id="MobiDB-lite"/>
    </source>
</evidence>